<organism evidence="2 3">
    <name type="scientific">Onchocerca volvulus</name>
    <dbReference type="NCBI Taxonomy" id="6282"/>
    <lineage>
        <taxon>Eukaryota</taxon>
        <taxon>Metazoa</taxon>
        <taxon>Ecdysozoa</taxon>
        <taxon>Nematoda</taxon>
        <taxon>Chromadorea</taxon>
        <taxon>Rhabditida</taxon>
        <taxon>Spirurina</taxon>
        <taxon>Spiruromorpha</taxon>
        <taxon>Filarioidea</taxon>
        <taxon>Onchocercidae</taxon>
        <taxon>Onchocerca</taxon>
    </lineage>
</organism>
<dbReference type="EMBL" id="CMVM020000232">
    <property type="status" value="NOT_ANNOTATED_CDS"/>
    <property type="molecule type" value="Genomic_DNA"/>
</dbReference>
<dbReference type="EnsemblMetazoa" id="OVOC7775.2">
    <property type="protein sequence ID" value="OVOC7775.2"/>
    <property type="gene ID" value="WBGene00244584"/>
</dbReference>
<dbReference type="Proteomes" id="UP000024404">
    <property type="component" value="Unassembled WGS sequence"/>
</dbReference>
<accession>A0A2K6WEC9</accession>
<proteinExistence type="predicted"/>
<reference evidence="2" key="2">
    <citation type="submission" date="2018-02" db="UniProtKB">
        <authorList>
            <consortium name="EnsemblMetazoa"/>
        </authorList>
    </citation>
    <scope>IDENTIFICATION</scope>
</reference>
<protein>
    <submittedName>
        <fullName evidence="2">Uncharacterized protein</fullName>
    </submittedName>
</protein>
<evidence type="ECO:0000313" key="3">
    <source>
        <dbReference type="Proteomes" id="UP000024404"/>
    </source>
</evidence>
<sequence length="126" mass="13689">MFPKISSILLMFTISKLSTAQFISPFGAFGAFATPPGLLNPYFGPVGGLGMTMGYNPMLMSNMGTNFFANPYFPNPHASLAFTNNGNSFGYGTQKYGSSTHSRKQFVPSYGCLNRYGCGFGFQKKQ</sequence>
<keyword evidence="3" id="KW-1185">Reference proteome</keyword>
<keyword evidence="1" id="KW-0732">Signal</keyword>
<feature type="chain" id="PRO_5014295915" evidence="1">
    <location>
        <begin position="21"/>
        <end position="126"/>
    </location>
</feature>
<dbReference type="AlphaFoldDB" id="A0A2K6WEC9"/>
<evidence type="ECO:0000256" key="1">
    <source>
        <dbReference type="SAM" id="SignalP"/>
    </source>
</evidence>
<evidence type="ECO:0000313" key="2">
    <source>
        <dbReference type="EnsemblMetazoa" id="OVOC7775.2"/>
    </source>
</evidence>
<reference evidence="3" key="1">
    <citation type="submission" date="2013-10" db="EMBL/GenBank/DDBJ databases">
        <title>Genome sequencing of Onchocerca volvulus.</title>
        <authorList>
            <person name="Cotton J."/>
            <person name="Tsai J."/>
            <person name="Stanley E."/>
            <person name="Tracey A."/>
            <person name="Holroyd N."/>
            <person name="Lustigman S."/>
            <person name="Berriman M."/>
        </authorList>
    </citation>
    <scope>NUCLEOTIDE SEQUENCE</scope>
</reference>
<dbReference type="EnsemblMetazoa" id="OVOC7775.1">
    <property type="protein sequence ID" value="OVOC7775.1"/>
    <property type="gene ID" value="WBGene00244584"/>
</dbReference>
<dbReference type="OMA" id="PPYGTFG"/>
<feature type="signal peptide" evidence="1">
    <location>
        <begin position="1"/>
        <end position="20"/>
    </location>
</feature>
<name>A0A2K6WEC9_ONCVO</name>